<evidence type="ECO:0000313" key="2">
    <source>
        <dbReference type="Proteomes" id="UP000199410"/>
    </source>
</evidence>
<name>A0A1H9N217_9BACI</name>
<reference evidence="1 2" key="1">
    <citation type="submission" date="2016-10" db="EMBL/GenBank/DDBJ databases">
        <authorList>
            <person name="Varghese N."/>
            <person name="Submissions S."/>
        </authorList>
    </citation>
    <scope>NUCLEOTIDE SEQUENCE [LARGE SCALE GENOMIC DNA]</scope>
    <source>
        <strain evidence="1 2">TC-13</strain>
    </source>
</reference>
<accession>A0A1H9N217</accession>
<evidence type="ECO:0000313" key="1">
    <source>
        <dbReference type="EMBL" id="SER29393.1"/>
    </source>
</evidence>
<sequence>MNAINKDETEGTLDTNFIEVLYMLNQGRGIEDEQNFRECLNKCIKLQVGLLNSIKLVERTYFELHNKNELTHLALNAESNT</sequence>
<protein>
    <submittedName>
        <fullName evidence="1">Uncharacterized protein</fullName>
    </submittedName>
</protein>
<dbReference type="Proteomes" id="UP000199410">
    <property type="component" value="Unassembled WGS sequence"/>
</dbReference>
<organism evidence="1 2">
    <name type="scientific">Lysinibacillus fusiformis</name>
    <dbReference type="NCBI Taxonomy" id="28031"/>
    <lineage>
        <taxon>Bacteria</taxon>
        <taxon>Bacillati</taxon>
        <taxon>Bacillota</taxon>
        <taxon>Bacilli</taxon>
        <taxon>Bacillales</taxon>
        <taxon>Bacillaceae</taxon>
        <taxon>Lysinibacillus</taxon>
    </lineage>
</organism>
<gene>
    <name evidence="1" type="ORF">SAMN02787113_03450</name>
</gene>
<proteinExistence type="predicted"/>
<dbReference type="AlphaFoldDB" id="A0A1H9N217"/>
<dbReference type="EMBL" id="FOEL01000013">
    <property type="protein sequence ID" value="SER29393.1"/>
    <property type="molecule type" value="Genomic_DNA"/>
</dbReference>
<comment type="caution">
    <text evidence="1">The sequence shown here is derived from an EMBL/GenBank/DDBJ whole genome shotgun (WGS) entry which is preliminary data.</text>
</comment>
<dbReference type="RefSeq" id="WP_089986610.1">
    <property type="nucleotide sequence ID" value="NZ_CP189820.1"/>
</dbReference>